<name>A0A6C0DHZ7_9ZZZZ</name>
<sequence>MKNSTSCPKIGIKIHETNNDYKKNPFEQSTISNNKVNQLFDIKQFDLNIDNYSMKDIFNLFNVRDELLDEKTMKEAKKFVLKTHPDKSGLESSYFLFYSSAYKKLYSIYEFQNKSFNKKEQQEDFSNESNNRILENMFNKNESLKEAGNFNNWFNKQFEKMNNLDDNTDTNKKGYGDWLKSNEDLVDNNSKVTKSNMMDEFEKHKKKIQSITKYEGVNDMFSSTFGATLLGDQRNYTSGSLFSEDLGYTDLKQAYQESVIPITEDDYNTMPKYKNMNEYKTARDSVNVAPISKEEAMQKLFKQQKKKEEESIALAFQLAKQNENAQKKQQTFWGELKQITGL</sequence>
<accession>A0A6C0DHZ7</accession>
<evidence type="ECO:0008006" key="2">
    <source>
        <dbReference type="Google" id="ProtNLM"/>
    </source>
</evidence>
<protein>
    <recommendedName>
        <fullName evidence="2">J domain-containing protein</fullName>
    </recommendedName>
</protein>
<organism evidence="1">
    <name type="scientific">viral metagenome</name>
    <dbReference type="NCBI Taxonomy" id="1070528"/>
    <lineage>
        <taxon>unclassified sequences</taxon>
        <taxon>metagenomes</taxon>
        <taxon>organismal metagenomes</taxon>
    </lineage>
</organism>
<proteinExistence type="predicted"/>
<reference evidence="1" key="1">
    <citation type="journal article" date="2020" name="Nature">
        <title>Giant virus diversity and host interactions through global metagenomics.</title>
        <authorList>
            <person name="Schulz F."/>
            <person name="Roux S."/>
            <person name="Paez-Espino D."/>
            <person name="Jungbluth S."/>
            <person name="Walsh D.A."/>
            <person name="Denef V.J."/>
            <person name="McMahon K.D."/>
            <person name="Konstantinidis K.T."/>
            <person name="Eloe-Fadrosh E.A."/>
            <person name="Kyrpides N.C."/>
            <person name="Woyke T."/>
        </authorList>
    </citation>
    <scope>NUCLEOTIDE SEQUENCE</scope>
    <source>
        <strain evidence="1">GVMAG-M-3300023174-182</strain>
    </source>
</reference>
<evidence type="ECO:0000313" key="1">
    <source>
        <dbReference type="EMBL" id="QHT15992.1"/>
    </source>
</evidence>
<dbReference type="EMBL" id="MN739614">
    <property type="protein sequence ID" value="QHT15992.1"/>
    <property type="molecule type" value="Genomic_DNA"/>
</dbReference>
<dbReference type="AlphaFoldDB" id="A0A6C0DHZ7"/>